<protein>
    <submittedName>
        <fullName evidence="2">Polysaccharide biosynthesis protein</fullName>
    </submittedName>
</protein>
<dbReference type="Pfam" id="PF13439">
    <property type="entry name" value="Glyco_transf_4"/>
    <property type="match status" value="1"/>
</dbReference>
<dbReference type="Pfam" id="PF13692">
    <property type="entry name" value="Glyco_trans_1_4"/>
    <property type="match status" value="1"/>
</dbReference>
<dbReference type="SUPFAM" id="SSF53756">
    <property type="entry name" value="UDP-Glycosyltransferase/glycogen phosphorylase"/>
    <property type="match status" value="1"/>
</dbReference>
<name>Q8TRV8_METAC</name>
<dbReference type="InParanoid" id="Q8TRV8"/>
<dbReference type="KEGG" id="mac:MA_1061"/>
<dbReference type="InterPro" id="IPR028098">
    <property type="entry name" value="Glyco_trans_4-like_N"/>
</dbReference>
<dbReference type="PANTHER" id="PTHR12526">
    <property type="entry name" value="GLYCOSYLTRANSFERASE"/>
    <property type="match status" value="1"/>
</dbReference>
<reference evidence="2 3" key="1">
    <citation type="journal article" date="2002" name="Genome Res.">
        <title>The genome of Methanosarcina acetivorans reveals extensive metabolic and physiological diversity.</title>
        <authorList>
            <person name="Galagan J.E."/>
            <person name="Nusbaum C."/>
            <person name="Roy A."/>
            <person name="Endrizzi M.G."/>
            <person name="Macdonald P."/>
            <person name="FitzHugh W."/>
            <person name="Calvo S."/>
            <person name="Engels R."/>
            <person name="Smirnov S."/>
            <person name="Atnoor D."/>
            <person name="Brown A."/>
            <person name="Allen N."/>
            <person name="Naylor J."/>
            <person name="Stange-Thomann N."/>
            <person name="DeArellano K."/>
            <person name="Johnson R."/>
            <person name="Linton L."/>
            <person name="McEwan P."/>
            <person name="McKernan K."/>
            <person name="Talamas J."/>
            <person name="Tirrell A."/>
            <person name="Ye W."/>
            <person name="Zimmer A."/>
            <person name="Barber R.D."/>
            <person name="Cann I."/>
            <person name="Graham D.E."/>
            <person name="Grahame D.A."/>
            <person name="Guss A."/>
            <person name="Hedderich R."/>
            <person name="Ingram-Smith C."/>
            <person name="Kuettner C.H."/>
            <person name="Krzycki J.A."/>
            <person name="Leigh J.A."/>
            <person name="Li W."/>
            <person name="Liu J."/>
            <person name="Mukhopadhyay B."/>
            <person name="Reeve J.N."/>
            <person name="Smith K."/>
            <person name="Springer T.A."/>
            <person name="Umayam L.A."/>
            <person name="White O."/>
            <person name="White R.H."/>
            <person name="de Macario E.C."/>
            <person name="Ferry J.G."/>
            <person name="Jarrell K.F."/>
            <person name="Jing H."/>
            <person name="Macario A.J.L."/>
            <person name="Paulsen I."/>
            <person name="Pritchett M."/>
            <person name="Sowers K.R."/>
            <person name="Swanson R.V."/>
            <person name="Zinder S.H."/>
            <person name="Lander E."/>
            <person name="Metcalf W.W."/>
            <person name="Birren B."/>
        </authorList>
    </citation>
    <scope>NUCLEOTIDE SEQUENCE [LARGE SCALE GENOMIC DNA]</scope>
    <source>
        <strain evidence="3">ATCC 35395 / DSM 2834 / JCM 12185 / C2A</strain>
    </source>
</reference>
<keyword evidence="3" id="KW-1185">Reference proteome</keyword>
<organism evidence="2 3">
    <name type="scientific">Methanosarcina acetivorans (strain ATCC 35395 / DSM 2834 / JCM 12185 / C2A)</name>
    <dbReference type="NCBI Taxonomy" id="188937"/>
    <lineage>
        <taxon>Archaea</taxon>
        <taxon>Methanobacteriati</taxon>
        <taxon>Methanobacteriota</taxon>
        <taxon>Stenosarchaea group</taxon>
        <taxon>Methanomicrobia</taxon>
        <taxon>Methanosarcinales</taxon>
        <taxon>Methanosarcinaceae</taxon>
        <taxon>Methanosarcina</taxon>
    </lineage>
</organism>
<dbReference type="PhylomeDB" id="Q8TRV8"/>
<dbReference type="EMBL" id="AE010299">
    <property type="protein sequence ID" value="AAM04486.1"/>
    <property type="molecule type" value="Genomic_DNA"/>
</dbReference>
<gene>
    <name evidence="2" type="ordered locus">MA_1061</name>
</gene>
<evidence type="ECO:0000313" key="3">
    <source>
        <dbReference type="Proteomes" id="UP000002487"/>
    </source>
</evidence>
<accession>Q8TRV8</accession>
<proteinExistence type="predicted"/>
<evidence type="ECO:0000313" key="2">
    <source>
        <dbReference type="EMBL" id="AAM04486.1"/>
    </source>
</evidence>
<dbReference type="HOGENOM" id="CLU_028014_0_1_2"/>
<feature type="domain" description="Glycosyltransferase subfamily 4-like N-terminal" evidence="1">
    <location>
        <begin position="53"/>
        <end position="222"/>
    </location>
</feature>
<dbReference type="AlphaFoldDB" id="Q8TRV8"/>
<dbReference type="Gene3D" id="3.40.50.2000">
    <property type="entry name" value="Glycogen Phosphorylase B"/>
    <property type="match status" value="2"/>
</dbReference>
<dbReference type="STRING" id="188937.MA_1061"/>
<dbReference type="Proteomes" id="UP000002487">
    <property type="component" value="Chromosome"/>
</dbReference>
<dbReference type="PANTHER" id="PTHR12526:SF630">
    <property type="entry name" value="GLYCOSYLTRANSFERASE"/>
    <property type="match status" value="1"/>
</dbReference>
<evidence type="ECO:0000259" key="1">
    <source>
        <dbReference type="Pfam" id="PF13439"/>
    </source>
</evidence>
<dbReference type="CDD" id="cd03801">
    <property type="entry name" value="GT4_PimA-like"/>
    <property type="match status" value="1"/>
</dbReference>
<dbReference type="CAZy" id="GT4">
    <property type="family name" value="Glycosyltransferase Family 4"/>
</dbReference>
<sequence>MKPVRVLHVMPYIPFTISGAPVRDYNIIKKLSEKKIESQIICNYYNDNKFDNSMYNITQLEKELNGKIYTREIPDLSALKKIKTVLLDGMYPPFYRYNSPINIKTIESVLKKSNFDIIHAQHTIEAAPVIQAASNSHFEGAKVITLHNVDHLNFIRQINHQKSLLMRFAHKRVVSGFKAYELNILNEFDHIFVVSEVDRDIYISYGISKDKINVVPNGVNCDFYKIEIIENDMKLVHPNLLFMGNLTYPPNEFGIKNYLEHVHPLIKKKFQSIKLYIMGKNCPNWLNDYSKTDNSVEIIGFVEDVRPYISNSDVCIAPLMSGSGTRLKILEYMAMSKPVVSTTIGAEGLEISDNKDILIADEWPKFASLIISLLEDEELSSRIGMNARKLVEARYDWKKLTETQINVYKKLIAYNSSPN</sequence>
<dbReference type="EnsemblBacteria" id="AAM04486">
    <property type="protein sequence ID" value="AAM04486"/>
    <property type="gene ID" value="MA_1061"/>
</dbReference>